<sequence>MQGDLKRDQGRRTGFTQHEWGLVIAIVLVAMALRPGIVSMGPVLPAIIDAFQLSHATASLMTAIPDLLMGALALPTPWLVRRFGVNRVLMLALGLLSVSIAVRAGAGSSLTLITATVGVGAGIAVAGAMFAGIVKASFSNRAALMIGIYATALSLGSTLSAGLTGWILQSTGWRVAIGVWAALGVVALLAWWRVIPKSVATQEVSGTEGTSATRLPLHTPVAWLIALFFACVNFLFYSILTWTAAMYQEAGMPAAETGGVLASFTFCFMLANPVVGMLSKRLDRRGWLVACSLLSTIGLAGMATPGAWPWLWVPLTAFGLGGAFTLAMTLPLDHTHTPDAANRWNAFVLTIGYLIAATGPFIMGLMHDHSGHFAGGFQLLAGVSALMLVLATLLKPPR</sequence>
<evidence type="ECO:0000259" key="5">
    <source>
        <dbReference type="PROSITE" id="PS50850"/>
    </source>
</evidence>
<feature type="transmembrane region" description="Helical" evidence="4">
    <location>
        <begin position="146"/>
        <end position="167"/>
    </location>
</feature>
<keyword evidence="1 4" id="KW-0812">Transmembrane</keyword>
<evidence type="ECO:0000256" key="1">
    <source>
        <dbReference type="ARBA" id="ARBA00022692"/>
    </source>
</evidence>
<evidence type="ECO:0000256" key="3">
    <source>
        <dbReference type="ARBA" id="ARBA00023136"/>
    </source>
</evidence>
<gene>
    <name evidence="6" type="ORF">ACFQ2T_07605</name>
</gene>
<organism evidence="6 7">
    <name type="scientific">Methylophilus flavus</name>
    <dbReference type="NCBI Taxonomy" id="640084"/>
    <lineage>
        <taxon>Bacteria</taxon>
        <taxon>Pseudomonadati</taxon>
        <taxon>Pseudomonadota</taxon>
        <taxon>Betaproteobacteria</taxon>
        <taxon>Nitrosomonadales</taxon>
        <taxon>Methylophilaceae</taxon>
        <taxon>Methylophilus</taxon>
    </lineage>
</organism>
<keyword evidence="7" id="KW-1185">Reference proteome</keyword>
<dbReference type="PROSITE" id="PS50850">
    <property type="entry name" value="MFS"/>
    <property type="match status" value="1"/>
</dbReference>
<feature type="transmembrane region" description="Helical" evidence="4">
    <location>
        <begin position="260"/>
        <end position="279"/>
    </location>
</feature>
<accession>A0ABW3PD28</accession>
<proteinExistence type="predicted"/>
<keyword evidence="3 4" id="KW-0472">Membrane</keyword>
<dbReference type="RefSeq" id="WP_379032638.1">
    <property type="nucleotide sequence ID" value="NZ_JBHTLN010000001.1"/>
</dbReference>
<comment type="caution">
    <text evidence="6">The sequence shown here is derived from an EMBL/GenBank/DDBJ whole genome shotgun (WGS) entry which is preliminary data.</text>
</comment>
<dbReference type="InterPro" id="IPR011701">
    <property type="entry name" value="MFS"/>
</dbReference>
<dbReference type="InterPro" id="IPR052524">
    <property type="entry name" value="MFS_Cyanate_Porter"/>
</dbReference>
<feature type="domain" description="Major facilitator superfamily (MFS) profile" evidence="5">
    <location>
        <begin position="20"/>
        <end position="398"/>
    </location>
</feature>
<dbReference type="InterPro" id="IPR036259">
    <property type="entry name" value="MFS_trans_sf"/>
</dbReference>
<evidence type="ECO:0000313" key="6">
    <source>
        <dbReference type="EMBL" id="MFD1122360.1"/>
    </source>
</evidence>
<feature type="transmembrane region" description="Helical" evidence="4">
    <location>
        <begin position="221"/>
        <end position="240"/>
    </location>
</feature>
<feature type="transmembrane region" description="Helical" evidence="4">
    <location>
        <begin position="372"/>
        <end position="394"/>
    </location>
</feature>
<dbReference type="PANTHER" id="PTHR23523:SF2">
    <property type="entry name" value="2-NITROIMIDAZOLE TRANSPORTER"/>
    <property type="match status" value="1"/>
</dbReference>
<feature type="transmembrane region" description="Helical" evidence="4">
    <location>
        <begin position="56"/>
        <end position="76"/>
    </location>
</feature>
<dbReference type="Proteomes" id="UP001597206">
    <property type="component" value="Unassembled WGS sequence"/>
</dbReference>
<evidence type="ECO:0000256" key="4">
    <source>
        <dbReference type="SAM" id="Phobius"/>
    </source>
</evidence>
<dbReference type="InterPro" id="IPR020846">
    <property type="entry name" value="MFS_dom"/>
</dbReference>
<feature type="transmembrane region" description="Helical" evidence="4">
    <location>
        <begin position="88"/>
        <end position="106"/>
    </location>
</feature>
<keyword evidence="2 4" id="KW-1133">Transmembrane helix</keyword>
<dbReference type="PANTHER" id="PTHR23523">
    <property type="match status" value="1"/>
</dbReference>
<dbReference type="SUPFAM" id="SSF103473">
    <property type="entry name" value="MFS general substrate transporter"/>
    <property type="match status" value="1"/>
</dbReference>
<dbReference type="Pfam" id="PF07690">
    <property type="entry name" value="MFS_1"/>
    <property type="match status" value="1"/>
</dbReference>
<dbReference type="Gene3D" id="1.20.1250.20">
    <property type="entry name" value="MFS general substrate transporter like domains"/>
    <property type="match status" value="2"/>
</dbReference>
<feature type="transmembrane region" description="Helical" evidence="4">
    <location>
        <begin position="20"/>
        <end position="44"/>
    </location>
</feature>
<dbReference type="EMBL" id="JBHTLN010000001">
    <property type="protein sequence ID" value="MFD1122360.1"/>
    <property type="molecule type" value="Genomic_DNA"/>
</dbReference>
<protein>
    <submittedName>
        <fullName evidence="6">CynX/NimT family MFS transporter</fullName>
    </submittedName>
</protein>
<feature type="transmembrane region" description="Helical" evidence="4">
    <location>
        <begin position="286"/>
        <end position="304"/>
    </location>
</feature>
<evidence type="ECO:0000256" key="2">
    <source>
        <dbReference type="ARBA" id="ARBA00022989"/>
    </source>
</evidence>
<reference evidence="7" key="1">
    <citation type="journal article" date="2019" name="Int. J. Syst. Evol. Microbiol.">
        <title>The Global Catalogue of Microorganisms (GCM) 10K type strain sequencing project: providing services to taxonomists for standard genome sequencing and annotation.</title>
        <authorList>
            <consortium name="The Broad Institute Genomics Platform"/>
            <consortium name="The Broad Institute Genome Sequencing Center for Infectious Disease"/>
            <person name="Wu L."/>
            <person name="Ma J."/>
        </authorList>
    </citation>
    <scope>NUCLEOTIDE SEQUENCE [LARGE SCALE GENOMIC DNA]</scope>
    <source>
        <strain evidence="7">CCUG 58411</strain>
    </source>
</reference>
<feature type="transmembrane region" description="Helical" evidence="4">
    <location>
        <begin position="173"/>
        <end position="192"/>
    </location>
</feature>
<feature type="transmembrane region" description="Helical" evidence="4">
    <location>
        <begin position="344"/>
        <end position="366"/>
    </location>
</feature>
<evidence type="ECO:0000313" key="7">
    <source>
        <dbReference type="Proteomes" id="UP001597206"/>
    </source>
</evidence>
<feature type="transmembrane region" description="Helical" evidence="4">
    <location>
        <begin position="112"/>
        <end position="134"/>
    </location>
</feature>
<name>A0ABW3PD28_9PROT</name>
<feature type="transmembrane region" description="Helical" evidence="4">
    <location>
        <begin position="310"/>
        <end position="332"/>
    </location>
</feature>